<keyword evidence="2" id="KW-0812">Transmembrane</keyword>
<evidence type="ECO:0000256" key="1">
    <source>
        <dbReference type="SAM" id="MobiDB-lite"/>
    </source>
</evidence>
<dbReference type="EMBL" id="BLAF01000093">
    <property type="protein sequence ID" value="GES26647.1"/>
    <property type="molecule type" value="Genomic_DNA"/>
</dbReference>
<dbReference type="Proteomes" id="UP000377595">
    <property type="component" value="Unassembled WGS sequence"/>
</dbReference>
<name>A0A5M3XZW5_9ACTN</name>
<keyword evidence="2" id="KW-1133">Transmembrane helix</keyword>
<keyword evidence="2" id="KW-0472">Membrane</keyword>
<sequence length="93" mass="10175">MDGDCAEVERVDEERVGDCADEEREVDEDDEREDGESWEASRRAVLASLMAAFFALPLAFVDFLFGLSGIVPPVVGVMRLLDASERLIPISAG</sequence>
<feature type="region of interest" description="Disordered" evidence="1">
    <location>
        <begin position="1"/>
        <end position="37"/>
    </location>
</feature>
<evidence type="ECO:0000256" key="2">
    <source>
        <dbReference type="SAM" id="Phobius"/>
    </source>
</evidence>
<feature type="compositionally biased region" description="Basic and acidic residues" evidence="1">
    <location>
        <begin position="7"/>
        <end position="18"/>
    </location>
</feature>
<feature type="transmembrane region" description="Helical" evidence="2">
    <location>
        <begin position="45"/>
        <end position="71"/>
    </location>
</feature>
<keyword evidence="4" id="KW-1185">Reference proteome</keyword>
<feature type="compositionally biased region" description="Acidic residues" evidence="1">
    <location>
        <begin position="19"/>
        <end position="37"/>
    </location>
</feature>
<dbReference type="AlphaFoldDB" id="A0A5M3XZW5"/>
<comment type="caution">
    <text evidence="3">The sequence shown here is derived from an EMBL/GenBank/DDBJ whole genome shotgun (WGS) entry which is preliminary data.</text>
</comment>
<evidence type="ECO:0000313" key="3">
    <source>
        <dbReference type="EMBL" id="GES26647.1"/>
    </source>
</evidence>
<evidence type="ECO:0000313" key="4">
    <source>
        <dbReference type="Proteomes" id="UP000377595"/>
    </source>
</evidence>
<organism evidence="3 4">
    <name type="scientific">Acrocarpospora pleiomorpha</name>
    <dbReference type="NCBI Taxonomy" id="90975"/>
    <lineage>
        <taxon>Bacteria</taxon>
        <taxon>Bacillati</taxon>
        <taxon>Actinomycetota</taxon>
        <taxon>Actinomycetes</taxon>
        <taxon>Streptosporangiales</taxon>
        <taxon>Streptosporangiaceae</taxon>
        <taxon>Acrocarpospora</taxon>
    </lineage>
</organism>
<accession>A0A5M3XZW5</accession>
<proteinExistence type="predicted"/>
<protein>
    <submittedName>
        <fullName evidence="3">Uncharacterized protein</fullName>
    </submittedName>
</protein>
<gene>
    <name evidence="3" type="ORF">Aple_095460</name>
</gene>
<reference evidence="3 4" key="1">
    <citation type="submission" date="2019-10" db="EMBL/GenBank/DDBJ databases">
        <title>Whole genome shotgun sequence of Acrocarpospora pleiomorpha NBRC 16267.</title>
        <authorList>
            <person name="Ichikawa N."/>
            <person name="Kimura A."/>
            <person name="Kitahashi Y."/>
            <person name="Komaki H."/>
            <person name="Oguchi A."/>
        </authorList>
    </citation>
    <scope>NUCLEOTIDE SEQUENCE [LARGE SCALE GENOMIC DNA]</scope>
    <source>
        <strain evidence="3 4">NBRC 16267</strain>
    </source>
</reference>